<dbReference type="Gene3D" id="3.30.479.30">
    <property type="entry name" value="Band 7 domain"/>
    <property type="match status" value="1"/>
</dbReference>
<dbReference type="SUPFAM" id="SSF117892">
    <property type="entry name" value="Band 7/SPFH domain"/>
    <property type="match status" value="1"/>
</dbReference>
<dbReference type="InterPro" id="IPR001972">
    <property type="entry name" value="Stomatin_HflK_fam"/>
</dbReference>
<gene>
    <name evidence="4" type="ORF">A3Q56_06207</name>
</gene>
<dbReference type="InterPro" id="IPR010849">
    <property type="entry name" value="Gonadal"/>
</dbReference>
<dbReference type="CDD" id="cd08829">
    <property type="entry name" value="SPFH_paraslipin"/>
    <property type="match status" value="1"/>
</dbReference>
<dbReference type="GO" id="GO:0005739">
    <property type="term" value="C:mitochondrion"/>
    <property type="evidence" value="ECO:0007669"/>
    <property type="project" value="TreeGrafter"/>
</dbReference>
<comment type="similarity">
    <text evidence="2">Belongs to the band 7/mec-2 family.</text>
</comment>
<keyword evidence="5" id="KW-1185">Reference proteome</keyword>
<dbReference type="FunFam" id="3.30.479.30:FF:000004">
    <property type="entry name" value="Putative membrane protease family, stomatin"/>
    <property type="match status" value="1"/>
</dbReference>
<comment type="similarity">
    <text evidence="1">Belongs to the gonadal family.</text>
</comment>
<dbReference type="Proteomes" id="UP000078046">
    <property type="component" value="Unassembled WGS sequence"/>
</dbReference>
<comment type="caution">
    <text evidence="4">The sequence shown here is derived from an EMBL/GenBank/DDBJ whole genome shotgun (WGS) entry which is preliminary data.</text>
</comment>
<evidence type="ECO:0000313" key="5">
    <source>
        <dbReference type="Proteomes" id="UP000078046"/>
    </source>
</evidence>
<feature type="domain" description="Band 7" evidence="3">
    <location>
        <begin position="156"/>
        <end position="327"/>
    </location>
</feature>
<dbReference type="InterPro" id="IPR036013">
    <property type="entry name" value="Band_7/SPFH_dom_sf"/>
</dbReference>
<dbReference type="EMBL" id="LWCA01001045">
    <property type="protein sequence ID" value="OAF66078.1"/>
    <property type="molecule type" value="Genomic_DNA"/>
</dbReference>
<dbReference type="InterPro" id="IPR001107">
    <property type="entry name" value="Band_7"/>
</dbReference>
<evidence type="ECO:0000256" key="2">
    <source>
        <dbReference type="ARBA" id="ARBA00008164"/>
    </source>
</evidence>
<dbReference type="PANTHER" id="PTHR43327">
    <property type="entry name" value="STOMATIN-LIKE PROTEIN 2, MITOCHONDRIAL"/>
    <property type="match status" value="1"/>
</dbReference>
<organism evidence="4 5">
    <name type="scientific">Intoshia linei</name>
    <dbReference type="NCBI Taxonomy" id="1819745"/>
    <lineage>
        <taxon>Eukaryota</taxon>
        <taxon>Metazoa</taxon>
        <taxon>Spiralia</taxon>
        <taxon>Lophotrochozoa</taxon>
        <taxon>Mesozoa</taxon>
        <taxon>Orthonectida</taxon>
        <taxon>Rhopaluridae</taxon>
        <taxon>Intoshia</taxon>
    </lineage>
</organism>
<dbReference type="Pfam" id="PF01145">
    <property type="entry name" value="Band_7"/>
    <property type="match status" value="1"/>
</dbReference>
<proteinExistence type="inferred from homology"/>
<dbReference type="OrthoDB" id="434619at2759"/>
<dbReference type="PRINTS" id="PR00721">
    <property type="entry name" value="STOMATIN"/>
</dbReference>
<dbReference type="GO" id="GO:0007005">
    <property type="term" value="P:mitochondrion organization"/>
    <property type="evidence" value="ECO:0007669"/>
    <property type="project" value="TreeGrafter"/>
</dbReference>
<evidence type="ECO:0000259" key="3">
    <source>
        <dbReference type="SMART" id="SM00244"/>
    </source>
</evidence>
<dbReference type="AlphaFoldDB" id="A0A177AVN1"/>
<evidence type="ECO:0000256" key="1">
    <source>
        <dbReference type="ARBA" id="ARBA00005939"/>
    </source>
</evidence>
<name>A0A177AVN1_9BILA</name>
<dbReference type="PANTHER" id="PTHR43327:SF10">
    <property type="entry name" value="STOMATIN-LIKE PROTEIN 2, MITOCHONDRIAL"/>
    <property type="match status" value="1"/>
</dbReference>
<reference evidence="4 5" key="1">
    <citation type="submission" date="2016-04" db="EMBL/GenBank/DDBJ databases">
        <title>The genome of Intoshia linei affirms orthonectids as highly simplified spiralians.</title>
        <authorList>
            <person name="Mikhailov K.V."/>
            <person name="Slusarev G.S."/>
            <person name="Nikitin M.A."/>
            <person name="Logacheva M.D."/>
            <person name="Penin A."/>
            <person name="Aleoshin V."/>
            <person name="Panchin Y.V."/>
        </authorList>
    </citation>
    <scope>NUCLEOTIDE SEQUENCE [LARGE SCALE GENOMIC DNA]</scope>
    <source>
        <strain evidence="4">Intl2013</strain>
        <tissue evidence="4">Whole animal</tissue>
    </source>
</reference>
<sequence>MQDLEKSILSVISTFTSENRYLFNKEIIDKLMTCLHDTTIFQIVESLRDVQQLEEKRMYSKRKESINKCINEKKSKKDIVSHIQKVDAEIITDLDKKLSEQQSILERTGIPFFRITNDYDEIKLQKAILDLIIKLQKFVNYAARQRRYRTTLPMNTIFLFVPTQEAWIIERFGKFKTILQPGLNIIYPIIDKIKYVQNLKEMAISIPQQSAITKDNVTVRIDGILYVKVSDPYLACYGVDDPEFAITQLAQTTMRSEIGKISLDSLFRERESLNATIVGIFIIFYNINVILESINKASTSWGLDCKRYEIRDIDLPVKVQEAMQTQVEAERKKRASILESEGVRDSQINIANGKREAVILSSEAYKIEQINRAEGYLF</sequence>
<dbReference type="Pfam" id="PF07324">
    <property type="entry name" value="DGCR6"/>
    <property type="match status" value="1"/>
</dbReference>
<dbReference type="InterPro" id="IPR050710">
    <property type="entry name" value="Band7/mec-2_domain"/>
</dbReference>
<evidence type="ECO:0000313" key="4">
    <source>
        <dbReference type="EMBL" id="OAF66078.1"/>
    </source>
</evidence>
<dbReference type="SMART" id="SM00244">
    <property type="entry name" value="PHB"/>
    <property type="match status" value="1"/>
</dbReference>
<dbReference type="GO" id="GO:0009898">
    <property type="term" value="C:cytoplasmic side of plasma membrane"/>
    <property type="evidence" value="ECO:0007669"/>
    <property type="project" value="UniProtKB-ARBA"/>
</dbReference>
<accession>A0A177AVN1</accession>
<protein>
    <recommendedName>
        <fullName evidence="3">Band 7 domain-containing protein</fullName>
    </recommendedName>
</protein>